<dbReference type="Pfam" id="PF12679">
    <property type="entry name" value="ABC2_membrane_2"/>
    <property type="match status" value="1"/>
</dbReference>
<dbReference type="EMBL" id="FORY01000010">
    <property type="protein sequence ID" value="SFJ79154.1"/>
    <property type="molecule type" value="Genomic_DNA"/>
</dbReference>
<proteinExistence type="predicted"/>
<evidence type="ECO:0000313" key="3">
    <source>
        <dbReference type="Proteomes" id="UP000183299"/>
    </source>
</evidence>
<accession>A0A1I3U6K7</accession>
<keyword evidence="3" id="KW-1185">Reference proteome</keyword>
<gene>
    <name evidence="2" type="ORF">SAMN04488138_110114</name>
</gene>
<feature type="transmembrane region" description="Helical" evidence="1">
    <location>
        <begin position="174"/>
        <end position="198"/>
    </location>
</feature>
<evidence type="ECO:0000313" key="2">
    <source>
        <dbReference type="EMBL" id="SFJ79154.1"/>
    </source>
</evidence>
<feature type="transmembrane region" description="Helical" evidence="1">
    <location>
        <begin position="143"/>
        <end position="162"/>
    </location>
</feature>
<keyword evidence="1" id="KW-0812">Transmembrane</keyword>
<organism evidence="2 3">
    <name type="scientific">Celeribacter halophilus</name>
    <dbReference type="NCBI Taxonomy" id="576117"/>
    <lineage>
        <taxon>Bacteria</taxon>
        <taxon>Pseudomonadati</taxon>
        <taxon>Pseudomonadota</taxon>
        <taxon>Alphaproteobacteria</taxon>
        <taxon>Rhodobacterales</taxon>
        <taxon>Roseobacteraceae</taxon>
        <taxon>Celeribacter</taxon>
    </lineage>
</organism>
<feature type="transmembrane region" description="Helical" evidence="1">
    <location>
        <begin position="256"/>
        <end position="275"/>
    </location>
</feature>
<reference evidence="2 3" key="1">
    <citation type="submission" date="2016-10" db="EMBL/GenBank/DDBJ databases">
        <authorList>
            <person name="de Groot N.N."/>
        </authorList>
    </citation>
    <scope>NUCLEOTIDE SEQUENCE [LARGE SCALE GENOMIC DNA]</scope>
    <source>
        <strain evidence="2 3">CGMCC 1.8891</strain>
    </source>
</reference>
<dbReference type="AlphaFoldDB" id="A0A1I3U6K7"/>
<feature type="transmembrane region" description="Helical" evidence="1">
    <location>
        <begin position="21"/>
        <end position="41"/>
    </location>
</feature>
<keyword evidence="1" id="KW-0472">Membrane</keyword>
<sequence length="276" mass="28481">MMFGRILSTARIEFAIALRNRWVAVGVVLMVLFSLVLSLAGTGSAGALAVDTLSVTVASLTSLSVYLVPLIALLISFDAIAGEVERGTLPLYLTYPLSRSELLLGKLTAQLGVVAIAVLSGYGIAAAYAFGTSGNEALSGLPALWRLIWTSVLLGAAFLSLGHMMSALARRPSGAAALVIGLWLIAIVLYDLGLLAAIVADDGGAFTTDVFPWALVLNPADAFRIYNLAASEAVGAVSGLAGAASSIAVWKPLASLWLWPVLAAGAARIAFGRVIP</sequence>
<dbReference type="PANTHER" id="PTHR43471">
    <property type="entry name" value="ABC TRANSPORTER PERMEASE"/>
    <property type="match status" value="1"/>
</dbReference>
<protein>
    <submittedName>
        <fullName evidence="2">Cu-processing system permease protein</fullName>
    </submittedName>
</protein>
<dbReference type="Proteomes" id="UP000183299">
    <property type="component" value="Unassembled WGS sequence"/>
</dbReference>
<dbReference type="STRING" id="576117.SAMN04488138_110114"/>
<dbReference type="GO" id="GO:0005886">
    <property type="term" value="C:plasma membrane"/>
    <property type="evidence" value="ECO:0007669"/>
    <property type="project" value="UniProtKB-SubCell"/>
</dbReference>
<dbReference type="GO" id="GO:0140359">
    <property type="term" value="F:ABC-type transporter activity"/>
    <property type="evidence" value="ECO:0007669"/>
    <property type="project" value="InterPro"/>
</dbReference>
<dbReference type="PANTHER" id="PTHR43471:SF1">
    <property type="entry name" value="ABC TRANSPORTER PERMEASE PROTEIN NOSY-RELATED"/>
    <property type="match status" value="1"/>
</dbReference>
<evidence type="ECO:0000256" key="1">
    <source>
        <dbReference type="SAM" id="Phobius"/>
    </source>
</evidence>
<feature type="transmembrane region" description="Helical" evidence="1">
    <location>
        <begin position="107"/>
        <end position="131"/>
    </location>
</feature>
<name>A0A1I3U6K7_9RHOB</name>
<feature type="transmembrane region" description="Helical" evidence="1">
    <location>
        <begin position="53"/>
        <end position="77"/>
    </location>
</feature>
<keyword evidence="1" id="KW-1133">Transmembrane helix</keyword>